<protein>
    <submittedName>
        <fullName evidence="1">Uncharacterized protein</fullName>
    </submittedName>
</protein>
<proteinExistence type="predicted"/>
<dbReference type="EMBL" id="JARIHO010000092">
    <property type="protein sequence ID" value="KAJ7306649.1"/>
    <property type="molecule type" value="Genomic_DNA"/>
</dbReference>
<dbReference type="Proteomes" id="UP001218218">
    <property type="component" value="Unassembled WGS sequence"/>
</dbReference>
<name>A0AAD6Z3I2_9AGAR</name>
<dbReference type="AlphaFoldDB" id="A0AAD6Z3I2"/>
<reference evidence="1" key="1">
    <citation type="submission" date="2023-03" db="EMBL/GenBank/DDBJ databases">
        <title>Massive genome expansion in bonnet fungi (Mycena s.s.) driven by repeated elements and novel gene families across ecological guilds.</title>
        <authorList>
            <consortium name="Lawrence Berkeley National Laboratory"/>
            <person name="Harder C.B."/>
            <person name="Miyauchi S."/>
            <person name="Viragh M."/>
            <person name="Kuo A."/>
            <person name="Thoen E."/>
            <person name="Andreopoulos B."/>
            <person name="Lu D."/>
            <person name="Skrede I."/>
            <person name="Drula E."/>
            <person name="Henrissat B."/>
            <person name="Morin E."/>
            <person name="Kohler A."/>
            <person name="Barry K."/>
            <person name="LaButti K."/>
            <person name="Morin E."/>
            <person name="Salamov A."/>
            <person name="Lipzen A."/>
            <person name="Mereny Z."/>
            <person name="Hegedus B."/>
            <person name="Baldrian P."/>
            <person name="Stursova M."/>
            <person name="Weitz H."/>
            <person name="Taylor A."/>
            <person name="Grigoriev I.V."/>
            <person name="Nagy L.G."/>
            <person name="Martin F."/>
            <person name="Kauserud H."/>
        </authorList>
    </citation>
    <scope>NUCLEOTIDE SEQUENCE</scope>
    <source>
        <strain evidence="1">CBHHK002</strain>
    </source>
</reference>
<accession>A0AAD6Z3I2</accession>
<gene>
    <name evidence="1" type="ORF">DFH08DRAFT_515974</name>
</gene>
<evidence type="ECO:0000313" key="1">
    <source>
        <dbReference type="EMBL" id="KAJ7306649.1"/>
    </source>
</evidence>
<keyword evidence="2" id="KW-1185">Reference proteome</keyword>
<sequence length="61" mass="6553">MVLSLAAQFAKGASLNTTLLFSSSRRKAGESYLFTGREADTNMTCNPFERSGSAAFFNSPP</sequence>
<evidence type="ECO:0000313" key="2">
    <source>
        <dbReference type="Proteomes" id="UP001218218"/>
    </source>
</evidence>
<organism evidence="1 2">
    <name type="scientific">Mycena albidolilacea</name>
    <dbReference type="NCBI Taxonomy" id="1033008"/>
    <lineage>
        <taxon>Eukaryota</taxon>
        <taxon>Fungi</taxon>
        <taxon>Dikarya</taxon>
        <taxon>Basidiomycota</taxon>
        <taxon>Agaricomycotina</taxon>
        <taxon>Agaricomycetes</taxon>
        <taxon>Agaricomycetidae</taxon>
        <taxon>Agaricales</taxon>
        <taxon>Marasmiineae</taxon>
        <taxon>Mycenaceae</taxon>
        <taxon>Mycena</taxon>
    </lineage>
</organism>
<comment type="caution">
    <text evidence="1">The sequence shown here is derived from an EMBL/GenBank/DDBJ whole genome shotgun (WGS) entry which is preliminary data.</text>
</comment>